<gene>
    <name evidence="3" type="primary">LOC112552380</name>
</gene>
<dbReference type="GeneID" id="112552380"/>
<dbReference type="Proteomes" id="UP000504615">
    <property type="component" value="Unplaced"/>
</dbReference>
<dbReference type="AlphaFoldDB" id="A0A8N1S3B0"/>
<proteinExistence type="predicted"/>
<protein>
    <submittedName>
        <fullName evidence="3">Uncharacterized protein LOC112552380</fullName>
    </submittedName>
</protein>
<feature type="region of interest" description="Disordered" evidence="1">
    <location>
        <begin position="99"/>
        <end position="130"/>
    </location>
</feature>
<accession>A0A8N1S3B0</accession>
<dbReference type="OrthoDB" id="8058917at2759"/>
<organism evidence="2 3">
    <name type="scientific">Pogonomyrmex barbatus</name>
    <name type="common">red harvester ant</name>
    <dbReference type="NCBI Taxonomy" id="144034"/>
    <lineage>
        <taxon>Eukaryota</taxon>
        <taxon>Metazoa</taxon>
        <taxon>Ecdysozoa</taxon>
        <taxon>Arthropoda</taxon>
        <taxon>Hexapoda</taxon>
        <taxon>Insecta</taxon>
        <taxon>Pterygota</taxon>
        <taxon>Neoptera</taxon>
        <taxon>Endopterygota</taxon>
        <taxon>Hymenoptera</taxon>
        <taxon>Apocrita</taxon>
        <taxon>Aculeata</taxon>
        <taxon>Formicoidea</taxon>
        <taxon>Formicidae</taxon>
        <taxon>Myrmicinae</taxon>
        <taxon>Pogonomyrmex</taxon>
    </lineage>
</organism>
<keyword evidence="2" id="KW-1185">Reference proteome</keyword>
<sequence length="130" mass="14661">MLQWQQRLEDPGAFGRWTTEAIRPLLTEWVAEVCRHCGAVRDTARHTLEACPAWAEEHRALAAVMGDDLSLWSLIEGMLEREDKWRAVSFFCEAVMRREEKAEKVRRGESLAPAQRGPRGLAPEISGGGC</sequence>
<evidence type="ECO:0000256" key="1">
    <source>
        <dbReference type="SAM" id="MobiDB-lite"/>
    </source>
</evidence>
<name>A0A8N1S3B0_9HYME</name>
<reference evidence="3" key="1">
    <citation type="submission" date="2025-08" db="UniProtKB">
        <authorList>
            <consortium name="RefSeq"/>
        </authorList>
    </citation>
    <scope>IDENTIFICATION</scope>
</reference>
<dbReference type="RefSeq" id="XP_025073265.1">
    <property type="nucleotide sequence ID" value="XM_025217480.1"/>
</dbReference>
<evidence type="ECO:0000313" key="2">
    <source>
        <dbReference type="Proteomes" id="UP000504615"/>
    </source>
</evidence>
<feature type="compositionally biased region" description="Basic and acidic residues" evidence="1">
    <location>
        <begin position="99"/>
        <end position="109"/>
    </location>
</feature>
<evidence type="ECO:0000313" key="3">
    <source>
        <dbReference type="RefSeq" id="XP_025073265.1"/>
    </source>
</evidence>